<keyword evidence="3" id="KW-0378">Hydrolase</keyword>
<protein>
    <submittedName>
        <fullName evidence="5">Uncharacterized protein</fullName>
    </submittedName>
</protein>
<evidence type="ECO:0000256" key="2">
    <source>
        <dbReference type="ARBA" id="ARBA00008773"/>
    </source>
</evidence>
<dbReference type="AlphaFoldDB" id="A0A8H3PKC8"/>
<dbReference type="PANTHER" id="PTHR16631:SF14">
    <property type="entry name" value="FAMILY 17 GLUCOSIDASE SCW10-RELATED"/>
    <property type="match status" value="1"/>
</dbReference>
<sequence>MRPGLTIIGCATFLELAMSQGHDHLKHHHAKRQEVCSDVVTDVVTDIAYLTYDSEDVIVYVNDANQPVSTTTVYKGLVPHTQAPSTSTPPAPASESPSSSPVPPAESPSTPPAPSSELPSFALVAPKPEPSTPAPAPAPVPQPTEATTPTPSLNLSPNPSPEESGSRGPGFSSAIAYTPYNADQSCKSTLQVAADFQKISDYEVVRLYGTDCNQISNVIAATHSSVKLLLGIFDINSIQSEVQIISLVWLVSAVNGQWSLVNSVSVGNELVNTGQASASQVVAAIGAAKAALKAAGYNGPIATIDTMMAMRNNIELCTASDFCAINCHAFFDGNTLPEDSGQFVQNWVKQISEAAGGKITIVTESGWPHQGDTNNKAIPSPENQAAAIASLKEAFSGGSNLVLYNSYDDLWKSDSADTYGAEKYWGMLGDSPG</sequence>
<dbReference type="GO" id="GO:0005576">
    <property type="term" value="C:extracellular region"/>
    <property type="evidence" value="ECO:0007669"/>
    <property type="project" value="TreeGrafter"/>
</dbReference>
<evidence type="ECO:0000313" key="5">
    <source>
        <dbReference type="EMBL" id="CAF9943142.1"/>
    </source>
</evidence>
<dbReference type="SUPFAM" id="SSF51445">
    <property type="entry name" value="(Trans)glycosidases"/>
    <property type="match status" value="1"/>
</dbReference>
<feature type="compositionally biased region" description="Pro residues" evidence="4">
    <location>
        <begin position="127"/>
        <end position="142"/>
    </location>
</feature>
<dbReference type="GO" id="GO:0071555">
    <property type="term" value="P:cell wall organization"/>
    <property type="evidence" value="ECO:0007669"/>
    <property type="project" value="TreeGrafter"/>
</dbReference>
<dbReference type="GO" id="GO:0009986">
    <property type="term" value="C:cell surface"/>
    <property type="evidence" value="ECO:0007669"/>
    <property type="project" value="TreeGrafter"/>
</dbReference>
<feature type="compositionally biased region" description="Low complexity" evidence="4">
    <location>
        <begin position="143"/>
        <end position="163"/>
    </location>
</feature>
<organism evidence="5 6">
    <name type="scientific">Alectoria fallacina</name>
    <dbReference type="NCBI Taxonomy" id="1903189"/>
    <lineage>
        <taxon>Eukaryota</taxon>
        <taxon>Fungi</taxon>
        <taxon>Dikarya</taxon>
        <taxon>Ascomycota</taxon>
        <taxon>Pezizomycotina</taxon>
        <taxon>Lecanoromycetes</taxon>
        <taxon>OSLEUM clade</taxon>
        <taxon>Lecanoromycetidae</taxon>
        <taxon>Lecanorales</taxon>
        <taxon>Lecanorineae</taxon>
        <taxon>Parmeliaceae</taxon>
        <taxon>Alectoria</taxon>
    </lineage>
</organism>
<dbReference type="Gene3D" id="3.20.20.80">
    <property type="entry name" value="Glycosidases"/>
    <property type="match status" value="2"/>
</dbReference>
<dbReference type="InterPro" id="IPR050732">
    <property type="entry name" value="Beta-glucan_modifiers"/>
</dbReference>
<dbReference type="EMBL" id="CAJPDR010000904">
    <property type="protein sequence ID" value="CAF9943142.1"/>
    <property type="molecule type" value="Genomic_DNA"/>
</dbReference>
<dbReference type="PANTHER" id="PTHR16631">
    <property type="entry name" value="GLUCAN 1,3-BETA-GLUCOSIDASE"/>
    <property type="match status" value="1"/>
</dbReference>
<evidence type="ECO:0000256" key="4">
    <source>
        <dbReference type="SAM" id="MobiDB-lite"/>
    </source>
</evidence>
<dbReference type="InterPro" id="IPR017853">
    <property type="entry name" value="GH"/>
</dbReference>
<dbReference type="OrthoDB" id="941679at2759"/>
<proteinExistence type="inferred from homology"/>
<accession>A0A8H3PKC8</accession>
<dbReference type="GO" id="GO:0009277">
    <property type="term" value="C:fungal-type cell wall"/>
    <property type="evidence" value="ECO:0007669"/>
    <property type="project" value="TreeGrafter"/>
</dbReference>
<name>A0A8H3PKC8_9LECA</name>
<comment type="subcellular location">
    <subcellularLocation>
        <location evidence="1">Cell envelope</location>
    </subcellularLocation>
</comment>
<evidence type="ECO:0000256" key="1">
    <source>
        <dbReference type="ARBA" id="ARBA00004196"/>
    </source>
</evidence>
<comment type="caution">
    <text evidence="5">The sequence shown here is derived from an EMBL/GenBank/DDBJ whole genome shotgun (WGS) entry which is preliminary data.</text>
</comment>
<dbReference type="GO" id="GO:0042973">
    <property type="term" value="F:glucan endo-1,3-beta-D-glucosidase activity"/>
    <property type="evidence" value="ECO:0007669"/>
    <property type="project" value="TreeGrafter"/>
</dbReference>
<comment type="similarity">
    <text evidence="2">Belongs to the glycosyl hydrolase 17 family.</text>
</comment>
<evidence type="ECO:0000313" key="6">
    <source>
        <dbReference type="Proteomes" id="UP000664203"/>
    </source>
</evidence>
<feature type="compositionally biased region" description="Pro residues" evidence="4">
    <location>
        <begin position="100"/>
        <end position="114"/>
    </location>
</feature>
<dbReference type="Proteomes" id="UP000664203">
    <property type="component" value="Unassembled WGS sequence"/>
</dbReference>
<evidence type="ECO:0000256" key="3">
    <source>
        <dbReference type="ARBA" id="ARBA00022801"/>
    </source>
</evidence>
<keyword evidence="6" id="KW-1185">Reference proteome</keyword>
<feature type="region of interest" description="Disordered" evidence="4">
    <location>
        <begin position="79"/>
        <end position="172"/>
    </location>
</feature>
<reference evidence="5" key="1">
    <citation type="submission" date="2021-03" db="EMBL/GenBank/DDBJ databases">
        <authorList>
            <person name="Tagirdzhanova G."/>
        </authorList>
    </citation>
    <scope>NUCLEOTIDE SEQUENCE</scope>
</reference>
<gene>
    <name evidence="5" type="ORF">ALECFALPRED_010696</name>
</gene>